<dbReference type="InterPro" id="IPR036688">
    <property type="entry name" value="MoeA_C_domain_IV_sf"/>
</dbReference>
<evidence type="ECO:0000256" key="9">
    <source>
        <dbReference type="ARBA" id="ARBA00023150"/>
    </source>
</evidence>
<dbReference type="InterPro" id="IPR001453">
    <property type="entry name" value="MoaB/Mog_dom"/>
</dbReference>
<evidence type="ECO:0000256" key="6">
    <source>
        <dbReference type="ARBA" id="ARBA00022679"/>
    </source>
</evidence>
<evidence type="ECO:0000313" key="14">
    <source>
        <dbReference type="Proteomes" id="UP000198606"/>
    </source>
</evidence>
<dbReference type="GO" id="GO:0005829">
    <property type="term" value="C:cytosol"/>
    <property type="evidence" value="ECO:0007669"/>
    <property type="project" value="TreeGrafter"/>
</dbReference>
<comment type="pathway">
    <text evidence="3 11">Cofactor biosynthesis; molybdopterin biosynthesis.</text>
</comment>
<dbReference type="InterPro" id="IPR036135">
    <property type="entry name" value="MoeA_linker/N_sf"/>
</dbReference>
<evidence type="ECO:0000256" key="4">
    <source>
        <dbReference type="ARBA" id="ARBA00010763"/>
    </source>
</evidence>
<organism evidence="13 14">
    <name type="scientific">Phytopseudomonas flavescens</name>
    <dbReference type="NCBI Taxonomy" id="29435"/>
    <lineage>
        <taxon>Bacteria</taxon>
        <taxon>Pseudomonadati</taxon>
        <taxon>Pseudomonadota</taxon>
        <taxon>Gammaproteobacteria</taxon>
        <taxon>Pseudomonadales</taxon>
        <taxon>Pseudomonadaceae</taxon>
        <taxon>Phytopseudomonas</taxon>
    </lineage>
</organism>
<comment type="function">
    <text evidence="2 11">Catalyzes the insertion of molybdate into adenylated molybdopterin with the concomitant release of AMP.</text>
</comment>
<evidence type="ECO:0000256" key="2">
    <source>
        <dbReference type="ARBA" id="ARBA00002901"/>
    </source>
</evidence>
<dbReference type="NCBIfam" id="NF045515">
    <property type="entry name" value="Glp_gephyrin"/>
    <property type="match status" value="1"/>
</dbReference>
<dbReference type="PROSITE" id="PS01079">
    <property type="entry name" value="MOCF_BIOSYNTHESIS_2"/>
    <property type="match status" value="1"/>
</dbReference>
<dbReference type="GO" id="GO:0046872">
    <property type="term" value="F:metal ion binding"/>
    <property type="evidence" value="ECO:0007669"/>
    <property type="project" value="UniProtKB-UniRule"/>
</dbReference>
<dbReference type="UniPathway" id="UPA00344"/>
<dbReference type="Gene3D" id="2.40.340.10">
    <property type="entry name" value="MoeA, C-terminal, domain IV"/>
    <property type="match status" value="1"/>
</dbReference>
<dbReference type="Gene3D" id="2.170.190.11">
    <property type="entry name" value="Molybdopterin biosynthesis moea protein, domain 3"/>
    <property type="match status" value="1"/>
</dbReference>
<evidence type="ECO:0000256" key="7">
    <source>
        <dbReference type="ARBA" id="ARBA00022723"/>
    </source>
</evidence>
<keyword evidence="8 11" id="KW-0460">Magnesium</keyword>
<reference evidence="13 14" key="1">
    <citation type="submission" date="2016-10" db="EMBL/GenBank/DDBJ databases">
        <authorList>
            <person name="de Groot N.N."/>
        </authorList>
    </citation>
    <scope>NUCLEOTIDE SEQUENCE [LARGE SCALE GENOMIC DNA]</scope>
    <source>
        <strain evidence="13 14">LMG 18387</strain>
    </source>
</reference>
<dbReference type="InterPro" id="IPR036425">
    <property type="entry name" value="MoaB/Mog-like_dom_sf"/>
</dbReference>
<dbReference type="NCBIfam" id="TIGR00177">
    <property type="entry name" value="molyb_syn"/>
    <property type="match status" value="1"/>
</dbReference>
<dbReference type="SUPFAM" id="SSF63867">
    <property type="entry name" value="MoeA C-terminal domain-like"/>
    <property type="match status" value="1"/>
</dbReference>
<dbReference type="PANTHER" id="PTHR10192:SF5">
    <property type="entry name" value="GEPHYRIN"/>
    <property type="match status" value="1"/>
</dbReference>
<dbReference type="SMART" id="SM00852">
    <property type="entry name" value="MoCF_biosynth"/>
    <property type="match status" value="1"/>
</dbReference>
<dbReference type="SUPFAM" id="SSF53218">
    <property type="entry name" value="Molybdenum cofactor biosynthesis proteins"/>
    <property type="match status" value="1"/>
</dbReference>
<keyword evidence="6 11" id="KW-0808">Transferase</keyword>
<comment type="cofactor">
    <cofactor evidence="1 11">
        <name>Mg(2+)</name>
        <dbReference type="ChEBI" id="CHEBI:18420"/>
    </cofactor>
</comment>
<accession>A0A1G7XLT6</accession>
<evidence type="ECO:0000256" key="8">
    <source>
        <dbReference type="ARBA" id="ARBA00022842"/>
    </source>
</evidence>
<dbReference type="AlphaFoldDB" id="A0A1G7XLT6"/>
<evidence type="ECO:0000256" key="1">
    <source>
        <dbReference type="ARBA" id="ARBA00001946"/>
    </source>
</evidence>
<dbReference type="InterPro" id="IPR005110">
    <property type="entry name" value="MoeA_linker/N"/>
</dbReference>
<sequence length="403" mass="43063">MSEQRSPLMPVEEALRRLLALAEATPIEDQEWVDLADADARVLAEPMIAGLDLPPWSNSAMDGYALRLADWQGQALPVSQRILAGTAPEALLPGTCARIFTGAPLPLGADAVEMQENVSVGDDGRVYFDQALTVAQNIRPQGQENRKGETLLTAGTRLGPVELGLAASIGLAQLPVRRKPRVAVLSTGDELVEPGAPLGAGQIYNSNRYLLVAWLQRLGCEVIDAGILVDDLERTREALGGLQEVDLILSTGGVSVGEADFLGIALREAGDLALWKLAIKPGKPLTVGEFRGRPVIGLPGNPASTLVTFGLLARPYLLRRLGVQKVEPLGFTVPAGFVWSKPGKRREFLRARLENGRVVPYANQSSGVLRSAAWAEGLAQVLEGSTLEEGDSLHFIPMSELLG</sequence>
<comment type="catalytic activity">
    <reaction evidence="10">
        <text>adenylyl-molybdopterin + molybdate = Mo-molybdopterin + AMP + H(+)</text>
        <dbReference type="Rhea" id="RHEA:35047"/>
        <dbReference type="ChEBI" id="CHEBI:15378"/>
        <dbReference type="ChEBI" id="CHEBI:36264"/>
        <dbReference type="ChEBI" id="CHEBI:62727"/>
        <dbReference type="ChEBI" id="CHEBI:71302"/>
        <dbReference type="ChEBI" id="CHEBI:456215"/>
        <dbReference type="EC" id="2.10.1.1"/>
    </reaction>
</comment>
<protein>
    <recommendedName>
        <fullName evidence="11">Molybdopterin molybdenumtransferase</fullName>
        <ecNumber evidence="11">2.10.1.1</ecNumber>
    </recommendedName>
</protein>
<keyword evidence="9 11" id="KW-0501">Molybdenum cofactor biosynthesis</keyword>
<evidence type="ECO:0000256" key="5">
    <source>
        <dbReference type="ARBA" id="ARBA00022505"/>
    </source>
</evidence>
<dbReference type="Proteomes" id="UP000198606">
    <property type="component" value="Unassembled WGS sequence"/>
</dbReference>
<dbReference type="Gene3D" id="3.40.980.10">
    <property type="entry name" value="MoaB/Mog-like domain"/>
    <property type="match status" value="1"/>
</dbReference>
<dbReference type="InterPro" id="IPR008284">
    <property type="entry name" value="MoCF_biosynth_CS"/>
</dbReference>
<gene>
    <name evidence="13" type="ORF">SAMN05216588_101179</name>
</gene>
<comment type="similarity">
    <text evidence="4 11">Belongs to the MoeA family.</text>
</comment>
<evidence type="ECO:0000256" key="3">
    <source>
        <dbReference type="ARBA" id="ARBA00005046"/>
    </source>
</evidence>
<dbReference type="GO" id="GO:0061599">
    <property type="term" value="F:molybdopterin molybdotransferase activity"/>
    <property type="evidence" value="ECO:0007669"/>
    <property type="project" value="UniProtKB-UniRule"/>
</dbReference>
<dbReference type="FunFam" id="3.40.980.10:FF:000004">
    <property type="entry name" value="Molybdopterin molybdenumtransferase"/>
    <property type="match status" value="1"/>
</dbReference>
<feature type="domain" description="MoaB/Mog" evidence="12">
    <location>
        <begin position="183"/>
        <end position="319"/>
    </location>
</feature>
<dbReference type="RefSeq" id="WP_084306547.1">
    <property type="nucleotide sequence ID" value="NZ_FNDG01000001.1"/>
</dbReference>
<dbReference type="Pfam" id="PF03454">
    <property type="entry name" value="MoeA_C"/>
    <property type="match status" value="1"/>
</dbReference>
<dbReference type="Pfam" id="PF03453">
    <property type="entry name" value="MoeA_N"/>
    <property type="match status" value="1"/>
</dbReference>
<evidence type="ECO:0000256" key="11">
    <source>
        <dbReference type="RuleBase" id="RU365090"/>
    </source>
</evidence>
<evidence type="ECO:0000256" key="10">
    <source>
        <dbReference type="ARBA" id="ARBA00047317"/>
    </source>
</evidence>
<evidence type="ECO:0000259" key="12">
    <source>
        <dbReference type="SMART" id="SM00852"/>
    </source>
</evidence>
<name>A0A1G7XLT6_9GAMM</name>
<keyword evidence="7 11" id="KW-0479">Metal-binding</keyword>
<dbReference type="EMBL" id="FNDG01000001">
    <property type="protein sequence ID" value="SDG85003.1"/>
    <property type="molecule type" value="Genomic_DNA"/>
</dbReference>
<dbReference type="SUPFAM" id="SSF63882">
    <property type="entry name" value="MoeA N-terminal region -like"/>
    <property type="match status" value="1"/>
</dbReference>
<keyword evidence="5 11" id="KW-0500">Molybdenum</keyword>
<dbReference type="InterPro" id="IPR005111">
    <property type="entry name" value="MoeA_C_domain_IV"/>
</dbReference>
<dbReference type="GO" id="GO:0006777">
    <property type="term" value="P:Mo-molybdopterin cofactor biosynthetic process"/>
    <property type="evidence" value="ECO:0007669"/>
    <property type="project" value="UniProtKB-UniRule"/>
</dbReference>
<dbReference type="InterPro" id="IPR038987">
    <property type="entry name" value="MoeA-like"/>
</dbReference>
<dbReference type="CDD" id="cd00887">
    <property type="entry name" value="MoeA"/>
    <property type="match status" value="1"/>
</dbReference>
<evidence type="ECO:0000313" key="13">
    <source>
        <dbReference type="EMBL" id="SDG85003.1"/>
    </source>
</evidence>
<dbReference type="PANTHER" id="PTHR10192">
    <property type="entry name" value="MOLYBDOPTERIN BIOSYNTHESIS PROTEIN"/>
    <property type="match status" value="1"/>
</dbReference>
<proteinExistence type="inferred from homology"/>
<dbReference type="EC" id="2.10.1.1" evidence="11"/>
<dbReference type="Gene3D" id="3.90.105.10">
    <property type="entry name" value="Molybdopterin biosynthesis moea protein, domain 2"/>
    <property type="match status" value="1"/>
</dbReference>
<dbReference type="STRING" id="29435.SAMN05216588_101179"/>
<dbReference type="Pfam" id="PF00994">
    <property type="entry name" value="MoCF_biosynth"/>
    <property type="match status" value="1"/>
</dbReference>